<sequence>MGAALSLSSGAALAANRGSCSGPDPGYPKPNSIKPGESTTFQVWFYCTNGQIGVFLPDTVTLQVSKLPSGVTYSPKTASFKGGDGVTVTMNTTKDVAAGSTVKFTVGAKGKACASYTPVCPVSFQIKPEIKCPKSAKGVCPNVWWFNGVDPQPKNYVTTIETSPGGTDYNWQITSGAQYAQFSNNSATMDTKNKNSVVVEPSADPGTGAPTVSVKVTVKSKDGTATSDEFKLTVLKPYKLAPNGVVDSKDGQGYHSRPTYLLQDQTGKTLPLPVPVRENFNAGSSNLWPGGSNWTAGNNKEQTLLANPTDIHDDLIKSGAGCNILFPKLGQVPCAKPPGTVKECGNQLCTQPVISWTGGVWIGGVAANRLSGVQVMSNSWVLFQDHGRNCSIKSPLSAVTFQPFTCP</sequence>
<organism evidence="1 2">
    <name type="scientific">Methylocella silvestris</name>
    <dbReference type="NCBI Taxonomy" id="199596"/>
    <lineage>
        <taxon>Bacteria</taxon>
        <taxon>Pseudomonadati</taxon>
        <taxon>Pseudomonadota</taxon>
        <taxon>Alphaproteobacteria</taxon>
        <taxon>Hyphomicrobiales</taxon>
        <taxon>Beijerinckiaceae</taxon>
        <taxon>Methylocella</taxon>
    </lineage>
</organism>
<protein>
    <submittedName>
        <fullName evidence="1">Uncharacterized protein</fullName>
    </submittedName>
</protein>
<dbReference type="Proteomes" id="UP000236286">
    <property type="component" value="Unassembled WGS sequence"/>
</dbReference>
<comment type="caution">
    <text evidence="1">The sequence shown here is derived from an EMBL/GenBank/DDBJ whole genome shotgun (WGS) entry which is preliminary data.</text>
</comment>
<reference evidence="1 2" key="1">
    <citation type="submission" date="2017-10" db="EMBL/GenBank/DDBJ databases">
        <title>Genome announcement of Methylocella silvestris TVC from permafrost.</title>
        <authorList>
            <person name="Wang J."/>
            <person name="Geng K."/>
            <person name="Ul-Haque F."/>
            <person name="Crombie A.T."/>
            <person name="Street L.E."/>
            <person name="Wookey P.A."/>
            <person name="Murrell J.C."/>
            <person name="Pratscher J."/>
        </authorList>
    </citation>
    <scope>NUCLEOTIDE SEQUENCE [LARGE SCALE GENOMIC DNA]</scope>
    <source>
        <strain evidence="1 2">TVC</strain>
    </source>
</reference>
<evidence type="ECO:0000313" key="2">
    <source>
        <dbReference type="Proteomes" id="UP000236286"/>
    </source>
</evidence>
<dbReference type="AlphaFoldDB" id="A0A2J7TE91"/>
<proteinExistence type="predicted"/>
<name>A0A2J7TE91_METSI</name>
<evidence type="ECO:0000313" key="1">
    <source>
        <dbReference type="EMBL" id="PNG25076.1"/>
    </source>
</evidence>
<dbReference type="EMBL" id="PDZR01000020">
    <property type="protein sequence ID" value="PNG25076.1"/>
    <property type="molecule type" value="Genomic_DNA"/>
</dbReference>
<accession>A0A2J7TE91</accession>
<gene>
    <name evidence="1" type="ORF">CR492_15650</name>
</gene>